<evidence type="ECO:0000256" key="1">
    <source>
        <dbReference type="ARBA" id="ARBA00004202"/>
    </source>
</evidence>
<organism evidence="8">
    <name type="scientific">marine sediment metagenome</name>
    <dbReference type="NCBI Taxonomy" id="412755"/>
    <lineage>
        <taxon>unclassified sequences</taxon>
        <taxon>metagenomes</taxon>
        <taxon>ecological metagenomes</taxon>
    </lineage>
</organism>
<keyword evidence="3" id="KW-1003">Cell membrane</keyword>
<dbReference type="Gene3D" id="3.40.50.300">
    <property type="entry name" value="P-loop containing nucleotide triphosphate hydrolases"/>
    <property type="match status" value="1"/>
</dbReference>
<gene>
    <name evidence="8" type="ORF">S12H4_13336</name>
</gene>
<dbReference type="InterPro" id="IPR017871">
    <property type="entry name" value="ABC_transporter-like_CS"/>
</dbReference>
<dbReference type="PANTHER" id="PTHR42788:SF7">
    <property type="entry name" value="NITRATE ABC TRANSPORTER ATP-BINDING PROTEIN"/>
    <property type="match status" value="1"/>
</dbReference>
<keyword evidence="4" id="KW-0547">Nucleotide-binding</keyword>
<dbReference type="PROSITE" id="PS50893">
    <property type="entry name" value="ABC_TRANSPORTER_2"/>
    <property type="match status" value="1"/>
</dbReference>
<keyword evidence="6" id="KW-0472">Membrane</keyword>
<comment type="subcellular location">
    <subcellularLocation>
        <location evidence="1">Cell membrane</location>
        <topology evidence="1">Peripheral membrane protein</topology>
    </subcellularLocation>
</comment>
<evidence type="ECO:0000256" key="6">
    <source>
        <dbReference type="ARBA" id="ARBA00023136"/>
    </source>
</evidence>
<dbReference type="PROSITE" id="PS00211">
    <property type="entry name" value="ABC_TRANSPORTER_1"/>
    <property type="match status" value="1"/>
</dbReference>
<accession>X1S4D0</accession>
<evidence type="ECO:0000259" key="7">
    <source>
        <dbReference type="PROSITE" id="PS50893"/>
    </source>
</evidence>
<dbReference type="InterPro" id="IPR003593">
    <property type="entry name" value="AAA+_ATPase"/>
</dbReference>
<dbReference type="InterPro" id="IPR027417">
    <property type="entry name" value="P-loop_NTPase"/>
</dbReference>
<name>X1S4D0_9ZZZZ</name>
<dbReference type="GO" id="GO:0005524">
    <property type="term" value="F:ATP binding"/>
    <property type="evidence" value="ECO:0007669"/>
    <property type="project" value="UniProtKB-KW"/>
</dbReference>
<feature type="domain" description="ABC transporter" evidence="7">
    <location>
        <begin position="8"/>
        <end position="256"/>
    </location>
</feature>
<keyword evidence="2" id="KW-0813">Transport</keyword>
<dbReference type="InterPro" id="IPR050166">
    <property type="entry name" value="ABC_transporter_ATP-bind"/>
</dbReference>
<evidence type="ECO:0000256" key="5">
    <source>
        <dbReference type="ARBA" id="ARBA00022840"/>
    </source>
</evidence>
<evidence type="ECO:0000256" key="3">
    <source>
        <dbReference type="ARBA" id="ARBA00022475"/>
    </source>
</evidence>
<dbReference type="Pfam" id="PF00005">
    <property type="entry name" value="ABC_tran"/>
    <property type="match status" value="1"/>
</dbReference>
<evidence type="ECO:0000256" key="2">
    <source>
        <dbReference type="ARBA" id="ARBA00022448"/>
    </source>
</evidence>
<dbReference type="PANTHER" id="PTHR42788">
    <property type="entry name" value="TAURINE IMPORT ATP-BINDING PROTEIN-RELATED"/>
    <property type="match status" value="1"/>
</dbReference>
<dbReference type="SMART" id="SM00382">
    <property type="entry name" value="AAA"/>
    <property type="match status" value="1"/>
</dbReference>
<reference evidence="8" key="1">
    <citation type="journal article" date="2014" name="Front. Microbiol.">
        <title>High frequency of phylogenetically diverse reductive dehalogenase-homologous genes in deep subseafloor sedimentary metagenomes.</title>
        <authorList>
            <person name="Kawai M."/>
            <person name="Futagami T."/>
            <person name="Toyoda A."/>
            <person name="Takaki Y."/>
            <person name="Nishi S."/>
            <person name="Hori S."/>
            <person name="Arai W."/>
            <person name="Tsubouchi T."/>
            <person name="Morono Y."/>
            <person name="Uchiyama I."/>
            <person name="Ito T."/>
            <person name="Fujiyama A."/>
            <person name="Inagaki F."/>
            <person name="Takami H."/>
        </authorList>
    </citation>
    <scope>NUCLEOTIDE SEQUENCE</scope>
    <source>
        <strain evidence="8">Expedition CK06-06</strain>
    </source>
</reference>
<dbReference type="SUPFAM" id="SSF52540">
    <property type="entry name" value="P-loop containing nucleoside triphosphate hydrolases"/>
    <property type="match status" value="1"/>
</dbReference>
<protein>
    <recommendedName>
        <fullName evidence="7">ABC transporter domain-containing protein</fullName>
    </recommendedName>
</protein>
<sequence>MRENKNLLRLRGITKVFSKGTIDEVTALDNIKLDVNAEDYITIIGSNGAGKTTLLNVIGGVFPPERGGKVIINGNDITALSEYKHATYVGRVYQDPHIGTAAKMTIEENLAMAVLRGQPRGLRAASNKQRRELFYSALAPLGLGLEDRLNALVGTLSSGQRQAVALVMATISKPALLLLDEHIANLDPRTAQIVLDLTEIIVQREKMTTMMVTHNMELALRYGNRLIMMHEGRIVVDLNQKQRAGLTINDLIAAFEQASGRRFIEDKILLRR</sequence>
<comment type="caution">
    <text evidence="8">The sequence shown here is derived from an EMBL/GenBank/DDBJ whole genome shotgun (WGS) entry which is preliminary data.</text>
</comment>
<keyword evidence="5" id="KW-0067">ATP-binding</keyword>
<dbReference type="GO" id="GO:0016887">
    <property type="term" value="F:ATP hydrolysis activity"/>
    <property type="evidence" value="ECO:0007669"/>
    <property type="project" value="InterPro"/>
</dbReference>
<proteinExistence type="predicted"/>
<evidence type="ECO:0000256" key="4">
    <source>
        <dbReference type="ARBA" id="ARBA00022741"/>
    </source>
</evidence>
<dbReference type="AlphaFoldDB" id="X1S4D0"/>
<dbReference type="GO" id="GO:0005886">
    <property type="term" value="C:plasma membrane"/>
    <property type="evidence" value="ECO:0007669"/>
    <property type="project" value="UniProtKB-SubCell"/>
</dbReference>
<evidence type="ECO:0000313" key="8">
    <source>
        <dbReference type="EMBL" id="GAI87897.1"/>
    </source>
</evidence>
<dbReference type="EMBL" id="BARW01006353">
    <property type="protein sequence ID" value="GAI87897.1"/>
    <property type="molecule type" value="Genomic_DNA"/>
</dbReference>
<dbReference type="InterPro" id="IPR003439">
    <property type="entry name" value="ABC_transporter-like_ATP-bd"/>
</dbReference>